<proteinExistence type="predicted"/>
<name>A0A645F6D0_9ZZZZ</name>
<sequence>MFDDVQGQMIAEKVKVILVFFRVSWFLVVVQRRSASVLSDRQLSYNCIYADCVPVKMEYRV</sequence>
<dbReference type="AlphaFoldDB" id="A0A645F6D0"/>
<dbReference type="EMBL" id="VSSQ01055538">
    <property type="protein sequence ID" value="MPN09430.1"/>
    <property type="molecule type" value="Genomic_DNA"/>
</dbReference>
<organism evidence="1">
    <name type="scientific">bioreactor metagenome</name>
    <dbReference type="NCBI Taxonomy" id="1076179"/>
    <lineage>
        <taxon>unclassified sequences</taxon>
        <taxon>metagenomes</taxon>
        <taxon>ecological metagenomes</taxon>
    </lineage>
</organism>
<comment type="caution">
    <text evidence="1">The sequence shown here is derived from an EMBL/GenBank/DDBJ whole genome shotgun (WGS) entry which is preliminary data.</text>
</comment>
<evidence type="ECO:0000313" key="1">
    <source>
        <dbReference type="EMBL" id="MPN09430.1"/>
    </source>
</evidence>
<gene>
    <name evidence="1" type="ORF">SDC9_156720</name>
</gene>
<reference evidence="1" key="1">
    <citation type="submission" date="2019-08" db="EMBL/GenBank/DDBJ databases">
        <authorList>
            <person name="Kucharzyk K."/>
            <person name="Murdoch R.W."/>
            <person name="Higgins S."/>
            <person name="Loffler F."/>
        </authorList>
    </citation>
    <scope>NUCLEOTIDE SEQUENCE</scope>
</reference>
<protein>
    <submittedName>
        <fullName evidence="1">Uncharacterized protein</fullName>
    </submittedName>
</protein>
<accession>A0A645F6D0</accession>